<comment type="caution">
    <text evidence="2">The sequence shown here is derived from an EMBL/GenBank/DDBJ whole genome shotgun (WGS) entry which is preliminary data.</text>
</comment>
<keyword evidence="3" id="KW-1185">Reference proteome</keyword>
<accession>A0A0V8QHH9</accession>
<protein>
    <submittedName>
        <fullName evidence="2">Uncharacterized protein</fullName>
    </submittedName>
</protein>
<dbReference type="EMBL" id="LNAM01000079">
    <property type="protein sequence ID" value="KSV59882.1"/>
    <property type="molecule type" value="Genomic_DNA"/>
</dbReference>
<dbReference type="AlphaFoldDB" id="A0A0V8QHH9"/>
<reference evidence="2 3" key="1">
    <citation type="submission" date="2015-11" db="EMBL/GenBank/DDBJ databases">
        <title>Butyribacter intestini gen. nov., sp. nov., a butyric acid-producing bacterium of the family Lachnospiraceae isolated from the human faeces.</title>
        <authorList>
            <person name="Zou Y."/>
            <person name="Xue W."/>
            <person name="Luo G."/>
            <person name="Lv M."/>
        </authorList>
    </citation>
    <scope>NUCLEOTIDE SEQUENCE [LARGE SCALE GENOMIC DNA]</scope>
    <source>
        <strain evidence="2 3">ACET-33324</strain>
    </source>
</reference>
<evidence type="ECO:0000256" key="1">
    <source>
        <dbReference type="SAM" id="SignalP"/>
    </source>
</evidence>
<dbReference type="RefSeq" id="WP_058351929.1">
    <property type="nucleotide sequence ID" value="NZ_CABMMD010000079.1"/>
</dbReference>
<organism evidence="2 3">
    <name type="scientific">Acetivibrio ethanolgignens</name>
    <dbReference type="NCBI Taxonomy" id="290052"/>
    <lineage>
        <taxon>Bacteria</taxon>
        <taxon>Bacillati</taxon>
        <taxon>Bacillota</taxon>
        <taxon>Clostridia</taxon>
        <taxon>Eubacteriales</taxon>
        <taxon>Oscillospiraceae</taxon>
        <taxon>Acetivibrio</taxon>
    </lineage>
</organism>
<dbReference type="STRING" id="290052.ASU35_07720"/>
<evidence type="ECO:0000313" key="2">
    <source>
        <dbReference type="EMBL" id="KSV59882.1"/>
    </source>
</evidence>
<feature type="chain" id="PRO_5006894284" evidence="1">
    <location>
        <begin position="27"/>
        <end position="136"/>
    </location>
</feature>
<gene>
    <name evidence="2" type="ORF">ASU35_07720</name>
</gene>
<keyword evidence="1" id="KW-0732">Signal</keyword>
<name>A0A0V8QHH9_9FIRM</name>
<proteinExistence type="predicted"/>
<dbReference type="Proteomes" id="UP000054874">
    <property type="component" value="Unassembled WGS sequence"/>
</dbReference>
<feature type="signal peptide" evidence="1">
    <location>
        <begin position="1"/>
        <end position="26"/>
    </location>
</feature>
<evidence type="ECO:0000313" key="3">
    <source>
        <dbReference type="Proteomes" id="UP000054874"/>
    </source>
</evidence>
<sequence>MNKKKKITTVIVAMAMFCMMSISALAATNVVVSLPKDQAWTTKKDVTRTGNYSYIEASCDSVYPTSGNDNFSKIQSRVVNSSGTLIMKKDYVVLKEGEGYEELPIKDGYLSLKTVYIQFRGNTSSAAEAVVNYRGK</sequence>